<dbReference type="Gene3D" id="2.60.120.10">
    <property type="entry name" value="Jelly Rolls"/>
    <property type="match status" value="1"/>
</dbReference>
<dbReference type="InterPro" id="IPR011051">
    <property type="entry name" value="RmlC_Cupin_sf"/>
</dbReference>
<gene>
    <name evidence="5" type="ORF">J2S14_003733</name>
</gene>
<dbReference type="PROSITE" id="PS01124">
    <property type="entry name" value="HTH_ARAC_FAMILY_2"/>
    <property type="match status" value="1"/>
</dbReference>
<evidence type="ECO:0000256" key="3">
    <source>
        <dbReference type="ARBA" id="ARBA00023163"/>
    </source>
</evidence>
<dbReference type="RefSeq" id="WP_244681139.1">
    <property type="nucleotide sequence ID" value="NZ_JALIRM010000004.1"/>
</dbReference>
<dbReference type="Pfam" id="PF12833">
    <property type="entry name" value="HTH_18"/>
    <property type="match status" value="1"/>
</dbReference>
<comment type="caution">
    <text evidence="5">The sequence shown here is derived from an EMBL/GenBank/DDBJ whole genome shotgun (WGS) entry which is preliminary data.</text>
</comment>
<organism evidence="5 6">
    <name type="scientific">Lederbergia wuyishanensis</name>
    <dbReference type="NCBI Taxonomy" id="1347903"/>
    <lineage>
        <taxon>Bacteria</taxon>
        <taxon>Bacillati</taxon>
        <taxon>Bacillota</taxon>
        <taxon>Bacilli</taxon>
        <taxon>Bacillales</taxon>
        <taxon>Bacillaceae</taxon>
        <taxon>Lederbergia</taxon>
    </lineage>
</organism>
<evidence type="ECO:0000313" key="6">
    <source>
        <dbReference type="Proteomes" id="UP001232343"/>
    </source>
</evidence>
<dbReference type="PROSITE" id="PS00041">
    <property type="entry name" value="HTH_ARAC_FAMILY_1"/>
    <property type="match status" value="1"/>
</dbReference>
<dbReference type="InterPro" id="IPR018062">
    <property type="entry name" value="HTH_AraC-typ_CS"/>
</dbReference>
<dbReference type="SMART" id="SM00342">
    <property type="entry name" value="HTH_ARAC"/>
    <property type="match status" value="1"/>
</dbReference>
<dbReference type="PANTHER" id="PTHR43280">
    <property type="entry name" value="ARAC-FAMILY TRANSCRIPTIONAL REGULATOR"/>
    <property type="match status" value="1"/>
</dbReference>
<name>A0ABU0D8Z2_9BACI</name>
<evidence type="ECO:0000259" key="4">
    <source>
        <dbReference type="PROSITE" id="PS01124"/>
    </source>
</evidence>
<dbReference type="InterPro" id="IPR009057">
    <property type="entry name" value="Homeodomain-like_sf"/>
</dbReference>
<sequence length="295" mass="34594">MNITSIFHPLLLKENYFPKINAYYFKHWQPYEMAFHEHKDVEIMYVINGECKVETLTEAFTLKKGDFILLDSNIPHRLVVEAGHSCRMLNVEFSFIKSSGSFPSIKEIAQENTALSEFLHMDIPYIVLKDPNEIYHTLKNLVLESDKKEDKQMMVQLLLSQLLIQLARMVVEDHKMKKENQQANVYINQAIEFLHQNYDCDLKLEDIGKAVNLHPGYLHRVFKKLMNCTIMEYLTYLRMDKAKALLADTDIPVIEISHYVGINSSQYFSQVFKKHTNMTPIDYRRTCSSQIAKFR</sequence>
<dbReference type="InterPro" id="IPR014710">
    <property type="entry name" value="RmlC-like_jellyroll"/>
</dbReference>
<keyword evidence="2" id="KW-0238">DNA-binding</keyword>
<dbReference type="SUPFAM" id="SSF51182">
    <property type="entry name" value="RmlC-like cupins"/>
    <property type="match status" value="1"/>
</dbReference>
<evidence type="ECO:0000256" key="2">
    <source>
        <dbReference type="ARBA" id="ARBA00023125"/>
    </source>
</evidence>
<protein>
    <submittedName>
        <fullName evidence="5">YesN/AraC family two-component response regulator</fullName>
    </submittedName>
</protein>
<accession>A0ABU0D8Z2</accession>
<proteinExistence type="predicted"/>
<reference evidence="5 6" key="1">
    <citation type="submission" date="2023-07" db="EMBL/GenBank/DDBJ databases">
        <title>Genomic Encyclopedia of Type Strains, Phase IV (KMG-IV): sequencing the most valuable type-strain genomes for metagenomic binning, comparative biology and taxonomic classification.</title>
        <authorList>
            <person name="Goeker M."/>
        </authorList>
    </citation>
    <scope>NUCLEOTIDE SEQUENCE [LARGE SCALE GENOMIC DNA]</scope>
    <source>
        <strain evidence="5 6">DSM 27848</strain>
    </source>
</reference>
<evidence type="ECO:0000313" key="5">
    <source>
        <dbReference type="EMBL" id="MDQ0344889.1"/>
    </source>
</evidence>
<dbReference type="InterPro" id="IPR018060">
    <property type="entry name" value="HTH_AraC"/>
</dbReference>
<evidence type="ECO:0000256" key="1">
    <source>
        <dbReference type="ARBA" id="ARBA00023015"/>
    </source>
</evidence>
<dbReference type="PRINTS" id="PR00032">
    <property type="entry name" value="HTHARAC"/>
</dbReference>
<keyword evidence="3" id="KW-0804">Transcription</keyword>
<keyword evidence="1" id="KW-0805">Transcription regulation</keyword>
<dbReference type="Proteomes" id="UP001232343">
    <property type="component" value="Unassembled WGS sequence"/>
</dbReference>
<dbReference type="SUPFAM" id="SSF46689">
    <property type="entry name" value="Homeodomain-like"/>
    <property type="match status" value="2"/>
</dbReference>
<dbReference type="InterPro" id="IPR003313">
    <property type="entry name" value="AraC-bd"/>
</dbReference>
<dbReference type="Gene3D" id="1.10.10.60">
    <property type="entry name" value="Homeodomain-like"/>
    <property type="match status" value="2"/>
</dbReference>
<dbReference type="PANTHER" id="PTHR43280:SF2">
    <property type="entry name" value="HTH-TYPE TRANSCRIPTIONAL REGULATOR EXSA"/>
    <property type="match status" value="1"/>
</dbReference>
<dbReference type="EMBL" id="JAUSUO010000011">
    <property type="protein sequence ID" value="MDQ0344889.1"/>
    <property type="molecule type" value="Genomic_DNA"/>
</dbReference>
<feature type="domain" description="HTH araC/xylS-type" evidence="4">
    <location>
        <begin position="188"/>
        <end position="286"/>
    </location>
</feature>
<keyword evidence="6" id="KW-1185">Reference proteome</keyword>
<dbReference type="InterPro" id="IPR020449">
    <property type="entry name" value="Tscrpt_reg_AraC-type_HTH"/>
</dbReference>
<dbReference type="Pfam" id="PF02311">
    <property type="entry name" value="AraC_binding"/>
    <property type="match status" value="1"/>
</dbReference>